<feature type="repeat" description="WD" evidence="6">
    <location>
        <begin position="268"/>
        <end position="300"/>
    </location>
</feature>
<dbReference type="OrthoDB" id="674604at2759"/>
<feature type="region of interest" description="Disordered" evidence="7">
    <location>
        <begin position="405"/>
        <end position="424"/>
    </location>
</feature>
<name>A0A6A6VCC9_9PLEO</name>
<evidence type="ECO:0000313" key="10">
    <source>
        <dbReference type="Proteomes" id="UP000799440"/>
    </source>
</evidence>
<feature type="region of interest" description="Disordered" evidence="7">
    <location>
        <begin position="1"/>
        <end position="93"/>
    </location>
</feature>
<keyword evidence="10" id="KW-1185">Reference proteome</keyword>
<feature type="repeat" description="WD" evidence="6">
    <location>
        <begin position="98"/>
        <end position="139"/>
    </location>
</feature>
<dbReference type="PANTHER" id="PTHR22847:SF637">
    <property type="entry name" value="WD REPEAT DOMAIN 5B"/>
    <property type="match status" value="1"/>
</dbReference>
<dbReference type="SUPFAM" id="SSF50978">
    <property type="entry name" value="WD40 repeat-like"/>
    <property type="match status" value="1"/>
</dbReference>
<feature type="repeat" description="WD" evidence="6">
    <location>
        <begin position="225"/>
        <end position="266"/>
    </location>
</feature>
<dbReference type="PRINTS" id="PR00320">
    <property type="entry name" value="GPROTEINBRPT"/>
</dbReference>
<evidence type="ECO:0000256" key="4">
    <source>
        <dbReference type="ARBA" id="ARBA00039789"/>
    </source>
</evidence>
<feature type="compositionally biased region" description="Basic and acidic residues" evidence="7">
    <location>
        <begin position="64"/>
        <end position="76"/>
    </location>
</feature>
<gene>
    <name evidence="9" type="ORF">M011DRAFT_444588</name>
</gene>
<dbReference type="PROSITE" id="PS50082">
    <property type="entry name" value="WD_REPEATS_2"/>
    <property type="match status" value="7"/>
</dbReference>
<feature type="compositionally biased region" description="Low complexity" evidence="7">
    <location>
        <begin position="32"/>
        <end position="47"/>
    </location>
</feature>
<evidence type="ECO:0000256" key="6">
    <source>
        <dbReference type="PROSITE-ProRule" id="PRU00221"/>
    </source>
</evidence>
<dbReference type="SMART" id="SM00320">
    <property type="entry name" value="WD40"/>
    <property type="match status" value="7"/>
</dbReference>
<dbReference type="AlphaFoldDB" id="A0A6A6VCC9"/>
<feature type="domain" description="WDR5-like beta-propeller" evidence="8">
    <location>
        <begin position="98"/>
        <end position="393"/>
    </location>
</feature>
<feature type="repeat" description="WD" evidence="6">
    <location>
        <begin position="183"/>
        <end position="224"/>
    </location>
</feature>
<comment type="similarity">
    <text evidence="3">Belongs to the WD repeat MDV1/CAF4 family.</text>
</comment>
<sequence length="424" mass="46177">MSSTRDLSPSPKRHREDDDEDTSASPPRKRTATSSPSPSRSRTNSPPLATSPTALPSRPAHRPSRSESRENEDSYYHRATPPSPPKPTSLHYTPHLLLTGHKKPISSASFSPSGTLIATASADCTIKIWDAHTGALHHTLSGHLAGISTLAWSPDSTTLASGSDDKTIRLWNTSTGSAHPKPFIGHHNYIYSLAFSPKGNMLVSGSYDEAVFLWDVRSARIMRSLPAHSDPIGGVEFVRDGTLIVSCANDGLIRVWDTATGQCLRTIVHEDNAPVTSVKFSPNGKYILAWTLDSCIRLWDYVEGKGRCVKTYQGHTNKKYSLSGAFGVYGEGRKHAFVASGSEDGSVFLWDVSSKNVLQRLEAHTGAVLSVDTHPSEPLIVSAGMDKTVRVWRCSDVLVNGAENGHREHEGYDDEVELPPYPFA</sequence>
<dbReference type="InterPro" id="IPR020472">
    <property type="entry name" value="WD40_PAC1"/>
</dbReference>
<keyword evidence="2" id="KW-0677">Repeat</keyword>
<dbReference type="EMBL" id="MU006575">
    <property type="protein sequence ID" value="KAF2746891.1"/>
    <property type="molecule type" value="Genomic_DNA"/>
</dbReference>
<feature type="repeat" description="WD" evidence="6">
    <location>
        <begin position="337"/>
        <end position="360"/>
    </location>
</feature>
<dbReference type="PROSITE" id="PS50294">
    <property type="entry name" value="WD_REPEATS_REGION"/>
    <property type="match status" value="6"/>
</dbReference>
<dbReference type="InterPro" id="IPR019775">
    <property type="entry name" value="WD40_repeat_CS"/>
</dbReference>
<dbReference type="Gene3D" id="2.130.10.10">
    <property type="entry name" value="YVTN repeat-like/Quinoprotein amine dehydrogenase"/>
    <property type="match status" value="1"/>
</dbReference>
<organism evidence="9 10">
    <name type="scientific">Sporormia fimetaria CBS 119925</name>
    <dbReference type="NCBI Taxonomy" id="1340428"/>
    <lineage>
        <taxon>Eukaryota</taxon>
        <taxon>Fungi</taxon>
        <taxon>Dikarya</taxon>
        <taxon>Ascomycota</taxon>
        <taxon>Pezizomycotina</taxon>
        <taxon>Dothideomycetes</taxon>
        <taxon>Pleosporomycetidae</taxon>
        <taxon>Pleosporales</taxon>
        <taxon>Sporormiaceae</taxon>
        <taxon>Sporormia</taxon>
    </lineage>
</organism>
<evidence type="ECO:0000256" key="1">
    <source>
        <dbReference type="ARBA" id="ARBA00022574"/>
    </source>
</evidence>
<dbReference type="PROSITE" id="PS00678">
    <property type="entry name" value="WD_REPEATS_1"/>
    <property type="match status" value="4"/>
</dbReference>
<evidence type="ECO:0000256" key="7">
    <source>
        <dbReference type="SAM" id="MobiDB-lite"/>
    </source>
</evidence>
<dbReference type="GO" id="GO:0042393">
    <property type="term" value="F:histone binding"/>
    <property type="evidence" value="ECO:0007669"/>
    <property type="project" value="TreeGrafter"/>
</dbReference>
<dbReference type="InterPro" id="IPR036322">
    <property type="entry name" value="WD40_repeat_dom_sf"/>
</dbReference>
<evidence type="ECO:0000256" key="5">
    <source>
        <dbReference type="ARBA" id="ARBA00043913"/>
    </source>
</evidence>
<dbReference type="CDD" id="cd00200">
    <property type="entry name" value="WD40"/>
    <property type="match status" value="1"/>
</dbReference>
<dbReference type="InterPro" id="IPR015943">
    <property type="entry name" value="WD40/YVTN_repeat-like_dom_sf"/>
</dbReference>
<evidence type="ECO:0000256" key="2">
    <source>
        <dbReference type="ARBA" id="ARBA00022737"/>
    </source>
</evidence>
<reference evidence="9" key="1">
    <citation type="journal article" date="2020" name="Stud. Mycol.">
        <title>101 Dothideomycetes genomes: a test case for predicting lifestyles and emergence of pathogens.</title>
        <authorList>
            <person name="Haridas S."/>
            <person name="Albert R."/>
            <person name="Binder M."/>
            <person name="Bloem J."/>
            <person name="Labutti K."/>
            <person name="Salamov A."/>
            <person name="Andreopoulos B."/>
            <person name="Baker S."/>
            <person name="Barry K."/>
            <person name="Bills G."/>
            <person name="Bluhm B."/>
            <person name="Cannon C."/>
            <person name="Castanera R."/>
            <person name="Culley D."/>
            <person name="Daum C."/>
            <person name="Ezra D."/>
            <person name="Gonzalez J."/>
            <person name="Henrissat B."/>
            <person name="Kuo A."/>
            <person name="Liang C."/>
            <person name="Lipzen A."/>
            <person name="Lutzoni F."/>
            <person name="Magnuson J."/>
            <person name="Mondo S."/>
            <person name="Nolan M."/>
            <person name="Ohm R."/>
            <person name="Pangilinan J."/>
            <person name="Park H.-J."/>
            <person name="Ramirez L."/>
            <person name="Alfaro M."/>
            <person name="Sun H."/>
            <person name="Tritt A."/>
            <person name="Yoshinaga Y."/>
            <person name="Zwiers L.-H."/>
            <person name="Turgeon B."/>
            <person name="Goodwin S."/>
            <person name="Spatafora J."/>
            <person name="Crous P."/>
            <person name="Grigoriev I."/>
        </authorList>
    </citation>
    <scope>NUCLEOTIDE SEQUENCE</scope>
    <source>
        <strain evidence="9">CBS 119925</strain>
    </source>
</reference>
<dbReference type="InterPro" id="IPR059122">
    <property type="entry name" value="Beta-prop_WDR5-like"/>
</dbReference>
<feature type="repeat" description="WD" evidence="6">
    <location>
        <begin position="361"/>
        <end position="392"/>
    </location>
</feature>
<evidence type="ECO:0000313" key="9">
    <source>
        <dbReference type="EMBL" id="KAF2746891.1"/>
    </source>
</evidence>
<feature type="repeat" description="WD" evidence="6">
    <location>
        <begin position="140"/>
        <end position="181"/>
    </location>
</feature>
<comment type="function">
    <text evidence="5">Involved in mitochondrial fission. Acts as an adapter protein required to form mitochondrial fission complexes. Formation of these complexes is required to promote constriction and fission of the mitochondrial compartment at a late step in mitochondrial division.</text>
</comment>
<protein>
    <recommendedName>
        <fullName evidence="4">Mitochondrial division protein 1</fullName>
    </recommendedName>
</protein>
<dbReference type="Proteomes" id="UP000799440">
    <property type="component" value="Unassembled WGS sequence"/>
</dbReference>
<accession>A0A6A6VCC9</accession>
<dbReference type="FunFam" id="2.130.10.10:FF:000510">
    <property type="entry name" value="WD repeat protein"/>
    <property type="match status" value="1"/>
</dbReference>
<dbReference type="PANTHER" id="PTHR22847">
    <property type="entry name" value="WD40 REPEAT PROTEIN"/>
    <property type="match status" value="1"/>
</dbReference>
<dbReference type="InterPro" id="IPR001680">
    <property type="entry name" value="WD40_rpt"/>
</dbReference>
<proteinExistence type="inferred from homology"/>
<keyword evidence="1 6" id="KW-0853">WD repeat</keyword>
<evidence type="ECO:0000259" key="8">
    <source>
        <dbReference type="Pfam" id="PF25175"/>
    </source>
</evidence>
<dbReference type="GO" id="GO:0048188">
    <property type="term" value="C:Set1C/COMPASS complex"/>
    <property type="evidence" value="ECO:0007669"/>
    <property type="project" value="TreeGrafter"/>
</dbReference>
<evidence type="ECO:0000256" key="3">
    <source>
        <dbReference type="ARBA" id="ARBA00038415"/>
    </source>
</evidence>
<dbReference type="Pfam" id="PF25175">
    <property type="entry name" value="Beta-prop_WDR5"/>
    <property type="match status" value="1"/>
</dbReference>